<feature type="domain" description="Alpha-type protein kinase" evidence="7">
    <location>
        <begin position="32"/>
        <end position="240"/>
    </location>
</feature>
<dbReference type="SUPFAM" id="SSF56112">
    <property type="entry name" value="Protein kinase-like (PK-like)"/>
    <property type="match status" value="1"/>
</dbReference>
<dbReference type="Pfam" id="PF02816">
    <property type="entry name" value="Alpha_kinase"/>
    <property type="match status" value="1"/>
</dbReference>
<dbReference type="Pfam" id="PF08238">
    <property type="entry name" value="Sel1"/>
    <property type="match status" value="4"/>
</dbReference>
<dbReference type="RefSeq" id="XP_009020145.1">
    <property type="nucleotide sequence ID" value="XM_009021897.1"/>
</dbReference>
<dbReference type="eggNOG" id="ENOG502QVA3">
    <property type="taxonomic scope" value="Eukaryota"/>
</dbReference>
<evidence type="ECO:0000259" key="7">
    <source>
        <dbReference type="PROSITE" id="PS51158"/>
    </source>
</evidence>
<accession>T1EKC6</accession>
<keyword evidence="4" id="KW-0418">Kinase</keyword>
<evidence type="ECO:0000256" key="4">
    <source>
        <dbReference type="ARBA" id="ARBA00022777"/>
    </source>
</evidence>
<evidence type="ECO:0000313" key="9">
    <source>
        <dbReference type="EnsemblMetazoa" id="HelroP149307"/>
    </source>
</evidence>
<reference evidence="10" key="1">
    <citation type="submission" date="2012-12" db="EMBL/GenBank/DDBJ databases">
        <authorList>
            <person name="Hellsten U."/>
            <person name="Grimwood J."/>
            <person name="Chapman J.A."/>
            <person name="Shapiro H."/>
            <person name="Aerts A."/>
            <person name="Otillar R.P."/>
            <person name="Terry A.Y."/>
            <person name="Boore J.L."/>
            <person name="Simakov O."/>
            <person name="Marletaz F."/>
            <person name="Cho S.-J."/>
            <person name="Edsinger-Gonzales E."/>
            <person name="Havlak P."/>
            <person name="Kuo D.-H."/>
            <person name="Larsson T."/>
            <person name="Lv J."/>
            <person name="Arendt D."/>
            <person name="Savage R."/>
            <person name="Osoegawa K."/>
            <person name="de Jong P."/>
            <person name="Lindberg D.R."/>
            <person name="Seaver E.C."/>
            <person name="Weisblat D.A."/>
            <person name="Putnam N.H."/>
            <person name="Grigoriev I.V."/>
            <person name="Rokhsar D.S."/>
        </authorList>
    </citation>
    <scope>NUCLEOTIDE SEQUENCE</scope>
</reference>
<dbReference type="GO" id="GO:0004686">
    <property type="term" value="F:elongation factor-2 kinase activity"/>
    <property type="evidence" value="ECO:0000318"/>
    <property type="project" value="GO_Central"/>
</dbReference>
<dbReference type="PANTHER" id="PTHR45992">
    <property type="entry name" value="EUKARYOTIC ELONGATION FACTOR 2 KINASE-RELATED"/>
    <property type="match status" value="1"/>
</dbReference>
<feature type="region of interest" description="Disordered" evidence="6">
    <location>
        <begin position="300"/>
        <end position="334"/>
    </location>
</feature>
<evidence type="ECO:0000256" key="6">
    <source>
        <dbReference type="SAM" id="MobiDB-lite"/>
    </source>
</evidence>
<dbReference type="KEGG" id="hro:HELRODRAFT_149307"/>
<dbReference type="PROSITE" id="PS51158">
    <property type="entry name" value="ALPHA_KINASE"/>
    <property type="match status" value="1"/>
</dbReference>
<evidence type="ECO:0000256" key="1">
    <source>
        <dbReference type="ARBA" id="ARBA00022527"/>
    </source>
</evidence>
<dbReference type="GeneID" id="20197026"/>
<dbReference type="CDD" id="cd16967">
    <property type="entry name" value="Alpha_kinase_eEF2K"/>
    <property type="match status" value="1"/>
</dbReference>
<dbReference type="CTD" id="20197026"/>
<reference evidence="9" key="3">
    <citation type="submission" date="2015-06" db="UniProtKB">
        <authorList>
            <consortium name="EnsemblMetazoa"/>
        </authorList>
    </citation>
    <scope>IDENTIFICATION</scope>
</reference>
<dbReference type="InterPro" id="IPR011990">
    <property type="entry name" value="TPR-like_helical_dom_sf"/>
</dbReference>
<organism evidence="9 10">
    <name type="scientific">Helobdella robusta</name>
    <name type="common">Californian leech</name>
    <dbReference type="NCBI Taxonomy" id="6412"/>
    <lineage>
        <taxon>Eukaryota</taxon>
        <taxon>Metazoa</taxon>
        <taxon>Spiralia</taxon>
        <taxon>Lophotrochozoa</taxon>
        <taxon>Annelida</taxon>
        <taxon>Clitellata</taxon>
        <taxon>Hirudinea</taxon>
        <taxon>Rhynchobdellida</taxon>
        <taxon>Glossiphoniidae</taxon>
        <taxon>Helobdella</taxon>
    </lineage>
</organism>
<dbReference type="SUPFAM" id="SSF81901">
    <property type="entry name" value="HCP-like"/>
    <property type="match status" value="1"/>
</dbReference>
<evidence type="ECO:0000256" key="3">
    <source>
        <dbReference type="ARBA" id="ARBA00022741"/>
    </source>
</evidence>
<evidence type="ECO:0000256" key="2">
    <source>
        <dbReference type="ARBA" id="ARBA00022679"/>
    </source>
</evidence>
<dbReference type="EMBL" id="KB096743">
    <property type="protein sequence ID" value="ESO01491.1"/>
    <property type="molecule type" value="Genomic_DNA"/>
</dbReference>
<dbReference type="InterPro" id="IPR006597">
    <property type="entry name" value="Sel1-like"/>
</dbReference>
<dbReference type="InterPro" id="IPR051852">
    <property type="entry name" value="Alpha-type_PK"/>
</dbReference>
<dbReference type="InterPro" id="IPR047588">
    <property type="entry name" value="eEF2K_a_kinase_dom"/>
</dbReference>
<dbReference type="SMART" id="SM00811">
    <property type="entry name" value="Alpha_kinase"/>
    <property type="match status" value="1"/>
</dbReference>
<dbReference type="FunFam" id="3.20.200.10:FF:000002">
    <property type="entry name" value="Eukaryotic elongation factor 2 kinase"/>
    <property type="match status" value="1"/>
</dbReference>
<dbReference type="EnsemblMetazoa" id="HelroT149307">
    <property type="protein sequence ID" value="HelroP149307"/>
    <property type="gene ID" value="HelroG149307"/>
</dbReference>
<sequence>WHMAVEKLHKLKDPWKKFKLYNYPAEHAIRHRYNAKKREWVKDDVIIKMENEPFNSGAMRTCYRLKTMAHELADWSSQSRNYVAKQYMEEVSEEVYKLDVQLQMDAKLCGEAYNRLRPPKQVDILQMSVLELKDRPDRPFFHLEHYIHGDYIKYNSNSGFVEESLRMTPQAFSHFTFEHSGHRLIVVDIQGVGDLWTDPQIHTDDGLKYGDGNLGTRGMALFFQSHRCNDICRSLRLAKFDLYEHLQTPTNNFAKKYEGTRLRGREEGIDLGSSPYLSYSLTSDPMAVFRNRLKTNSTTSDCDDKVMARSRSSSSSSLSLSSSSSFHHNHHTRHSSHHLSTNIITIILPTIFLPPPSSPSFFQSSFHHHHRHLITTDQNIQMALKRGARASCVAMEMKRRSVDVVMQDSVLGKIHHDLAKYHESGRFVKDGEDVDAKAALYHEQLAADLGVTEAALTLAYIHLGMPHDVLSSITVGQSKEDKETGFRYMRTAASNNDRKAMIFLAKAYETGVGLPTNWSVSYLEACAWYERALDCLNGSSSSQEFDSTMDDPSYQIKAALANMYLQGGNNLKVDPAKAGDLYTEAADEAMEAMKGKLANKFYALAEEAYA</sequence>
<protein>
    <recommendedName>
        <fullName evidence="7">Alpha-type protein kinase domain-containing protein</fullName>
    </recommendedName>
</protein>
<dbReference type="Gene3D" id="1.25.40.10">
    <property type="entry name" value="Tetratricopeptide repeat domain"/>
    <property type="match status" value="1"/>
</dbReference>
<proteinExistence type="predicted"/>
<keyword evidence="3" id="KW-0547">Nucleotide-binding</keyword>
<dbReference type="InterPro" id="IPR011009">
    <property type="entry name" value="Kinase-like_dom_sf"/>
</dbReference>
<feature type="compositionally biased region" description="Low complexity" evidence="6">
    <location>
        <begin position="309"/>
        <end position="326"/>
    </location>
</feature>
<dbReference type="GO" id="GO:0005524">
    <property type="term" value="F:ATP binding"/>
    <property type="evidence" value="ECO:0007669"/>
    <property type="project" value="UniProtKB-KW"/>
</dbReference>
<dbReference type="Proteomes" id="UP000015101">
    <property type="component" value="Unassembled WGS sequence"/>
</dbReference>
<evidence type="ECO:0000256" key="5">
    <source>
        <dbReference type="ARBA" id="ARBA00022840"/>
    </source>
</evidence>
<dbReference type="AlphaFoldDB" id="T1EKC6"/>
<keyword evidence="10" id="KW-1185">Reference proteome</keyword>
<dbReference type="STRING" id="6412.T1EKC6"/>
<dbReference type="InterPro" id="IPR004166">
    <property type="entry name" value="a-kinase_dom"/>
</dbReference>
<dbReference type="SMART" id="SM00671">
    <property type="entry name" value="SEL1"/>
    <property type="match status" value="3"/>
</dbReference>
<dbReference type="Gene3D" id="3.30.200.20">
    <property type="entry name" value="Phosphorylase Kinase, domain 1"/>
    <property type="match status" value="2"/>
</dbReference>
<keyword evidence="5" id="KW-0067">ATP-binding</keyword>
<gene>
    <name evidence="9" type="primary">20197026</name>
    <name evidence="8" type="ORF">HELRODRAFT_149307</name>
</gene>
<keyword evidence="1" id="KW-0723">Serine/threonine-protein kinase</keyword>
<name>T1EKC6_HELRO</name>
<keyword evidence="2" id="KW-0808">Transferase</keyword>
<evidence type="ECO:0000313" key="8">
    <source>
        <dbReference type="EMBL" id="ESO01491.1"/>
    </source>
</evidence>
<dbReference type="PANTHER" id="PTHR45992:SF2">
    <property type="entry name" value="EUKARYOTIC ELONGATION FACTOR 2 KINASE"/>
    <property type="match status" value="1"/>
</dbReference>
<dbReference type="OrthoDB" id="301415at2759"/>
<dbReference type="GO" id="GO:0031037">
    <property type="term" value="P:myosin II filament disassembly"/>
    <property type="evidence" value="ECO:0000318"/>
    <property type="project" value="GO_Central"/>
</dbReference>
<dbReference type="InParanoid" id="T1EKC6"/>
<dbReference type="EMBL" id="AMQM01004920">
    <property type="status" value="NOT_ANNOTATED_CDS"/>
    <property type="molecule type" value="Genomic_DNA"/>
</dbReference>
<dbReference type="HOGENOM" id="CLU_382143_0_0_1"/>
<evidence type="ECO:0000313" key="10">
    <source>
        <dbReference type="Proteomes" id="UP000015101"/>
    </source>
</evidence>
<dbReference type="OMA" id="YLEACAW"/>
<dbReference type="Gene3D" id="3.20.200.10">
    <property type="entry name" value="MHCK/EF2 kinase"/>
    <property type="match status" value="1"/>
</dbReference>
<reference evidence="8 10" key="2">
    <citation type="journal article" date="2013" name="Nature">
        <title>Insights into bilaterian evolution from three spiralian genomes.</title>
        <authorList>
            <person name="Simakov O."/>
            <person name="Marletaz F."/>
            <person name="Cho S.J."/>
            <person name="Edsinger-Gonzales E."/>
            <person name="Havlak P."/>
            <person name="Hellsten U."/>
            <person name="Kuo D.H."/>
            <person name="Larsson T."/>
            <person name="Lv J."/>
            <person name="Arendt D."/>
            <person name="Savage R."/>
            <person name="Osoegawa K."/>
            <person name="de Jong P."/>
            <person name="Grimwood J."/>
            <person name="Chapman J.A."/>
            <person name="Shapiro H."/>
            <person name="Aerts A."/>
            <person name="Otillar R.P."/>
            <person name="Terry A.Y."/>
            <person name="Boore J.L."/>
            <person name="Grigoriev I.V."/>
            <person name="Lindberg D.R."/>
            <person name="Seaver E.C."/>
            <person name="Weisblat D.A."/>
            <person name="Putnam N.H."/>
            <person name="Rokhsar D.S."/>
        </authorList>
    </citation>
    <scope>NUCLEOTIDE SEQUENCE</scope>
</reference>